<dbReference type="EMBL" id="JARBHB010000008">
    <property type="protein sequence ID" value="KAJ8877159.1"/>
    <property type="molecule type" value="Genomic_DNA"/>
</dbReference>
<evidence type="ECO:0000313" key="2">
    <source>
        <dbReference type="Proteomes" id="UP001159363"/>
    </source>
</evidence>
<proteinExistence type="predicted"/>
<accession>A0ABQ9GYP6</accession>
<protein>
    <submittedName>
        <fullName evidence="1">Uncharacterized protein</fullName>
    </submittedName>
</protein>
<gene>
    <name evidence="1" type="ORF">PR048_021612</name>
</gene>
<evidence type="ECO:0000313" key="1">
    <source>
        <dbReference type="EMBL" id="KAJ8877159.1"/>
    </source>
</evidence>
<comment type="caution">
    <text evidence="1">The sequence shown here is derived from an EMBL/GenBank/DDBJ whole genome shotgun (WGS) entry which is preliminary data.</text>
</comment>
<sequence length="76" mass="8547">MAKPVPFSVRVYRPICIQEITYIENQVVHFRETEVSMANEAGKIKHTIVLTMIDGKVCHAATDTASTMRCYICGQT</sequence>
<dbReference type="Proteomes" id="UP001159363">
    <property type="component" value="Chromosome 7"/>
</dbReference>
<organism evidence="1 2">
    <name type="scientific">Dryococelus australis</name>
    <dbReference type="NCBI Taxonomy" id="614101"/>
    <lineage>
        <taxon>Eukaryota</taxon>
        <taxon>Metazoa</taxon>
        <taxon>Ecdysozoa</taxon>
        <taxon>Arthropoda</taxon>
        <taxon>Hexapoda</taxon>
        <taxon>Insecta</taxon>
        <taxon>Pterygota</taxon>
        <taxon>Neoptera</taxon>
        <taxon>Polyneoptera</taxon>
        <taxon>Phasmatodea</taxon>
        <taxon>Verophasmatodea</taxon>
        <taxon>Anareolatae</taxon>
        <taxon>Phasmatidae</taxon>
        <taxon>Eurycanthinae</taxon>
        <taxon>Dryococelus</taxon>
    </lineage>
</organism>
<name>A0ABQ9GYP6_9NEOP</name>
<keyword evidence="2" id="KW-1185">Reference proteome</keyword>
<reference evidence="1 2" key="1">
    <citation type="submission" date="2023-02" db="EMBL/GenBank/DDBJ databases">
        <title>LHISI_Scaffold_Assembly.</title>
        <authorList>
            <person name="Stuart O.P."/>
            <person name="Cleave R."/>
            <person name="Magrath M.J.L."/>
            <person name="Mikheyev A.S."/>
        </authorList>
    </citation>
    <scope>NUCLEOTIDE SEQUENCE [LARGE SCALE GENOMIC DNA]</scope>
    <source>
        <strain evidence="1">Daus_M_001</strain>
        <tissue evidence="1">Leg muscle</tissue>
    </source>
</reference>